<dbReference type="EMBL" id="VIKS01000011">
    <property type="protein sequence ID" value="TQV85919.1"/>
    <property type="molecule type" value="Genomic_DNA"/>
</dbReference>
<feature type="signal peptide" evidence="1">
    <location>
        <begin position="1"/>
        <end position="21"/>
    </location>
</feature>
<keyword evidence="3" id="KW-0378">Hydrolase</keyword>
<evidence type="ECO:0000313" key="3">
    <source>
        <dbReference type="EMBL" id="TQV85919.1"/>
    </source>
</evidence>
<evidence type="ECO:0000259" key="2">
    <source>
        <dbReference type="Pfam" id="PF01979"/>
    </source>
</evidence>
<dbReference type="GO" id="GO:0016810">
    <property type="term" value="F:hydrolase activity, acting on carbon-nitrogen (but not peptide) bonds"/>
    <property type="evidence" value="ECO:0007669"/>
    <property type="project" value="InterPro"/>
</dbReference>
<name>A0A545U8Y0_9GAMM</name>
<dbReference type="InterPro" id="IPR051781">
    <property type="entry name" value="Metallo-dep_Hydrolase"/>
</dbReference>
<feature type="domain" description="Amidohydrolase-related" evidence="2">
    <location>
        <begin position="81"/>
        <end position="448"/>
    </location>
</feature>
<dbReference type="Pfam" id="PF01979">
    <property type="entry name" value="Amidohydro_1"/>
    <property type="match status" value="1"/>
</dbReference>
<evidence type="ECO:0000256" key="1">
    <source>
        <dbReference type="SAM" id="SignalP"/>
    </source>
</evidence>
<dbReference type="RefSeq" id="WP_142932838.1">
    <property type="nucleotide sequence ID" value="NZ_ML660167.1"/>
</dbReference>
<dbReference type="Proteomes" id="UP000315439">
    <property type="component" value="Unassembled WGS sequence"/>
</dbReference>
<dbReference type="InterPro" id="IPR006680">
    <property type="entry name" value="Amidohydro-rel"/>
</dbReference>
<dbReference type="InterPro" id="IPR011059">
    <property type="entry name" value="Metal-dep_hydrolase_composite"/>
</dbReference>
<sequence length="465" mass="51178">MIKKIIGTVLLTVAIVFNSFAADISGETTLFEGARLITGHGGPPIESSAFLVKNGKFTHVGKKGELRYPVGAKRIDLSGKTVIPGLIDTHTHIGYDRYSHVISKWAQIDPSGRGLFNWGPQNFTRDNILDHMSRLAYAGVAAVWSAGYEFGEIPYKIRDEILAGQHPNAARYYPAGPGITTREAIIPDYGRQSAFGVSSEAEARAAVQRLADWKVTQIKLWPNSNPAMSPLVYRAVIDEARKHNMRVGFHPTNLEDAQEMIRGGAIMLHPYFELDDGLVKEFTTYSALTSAGGRVEFYAPYLHPSDPLLAEMIAPIHLKSMQKRFPNPKREVREKRKADWEKQVAIVKKLRAAGVQFTMGSDAGGAGRDKPVGWTTHVDMENMVAAGFTPAEVIVAATKTAADSLRLEDLGLIAPGKEAAFMVLDANPLNDITNTRKINKVYLRGKEVDRAGLRAEWRKSWPSGS</sequence>
<gene>
    <name evidence="3" type="ORF">FLL46_18535</name>
</gene>
<accession>A0A545U8Y0</accession>
<dbReference type="AlphaFoldDB" id="A0A545U8Y0"/>
<evidence type="ECO:0000313" key="4">
    <source>
        <dbReference type="Proteomes" id="UP000315439"/>
    </source>
</evidence>
<dbReference type="Gene3D" id="3.30.110.90">
    <property type="entry name" value="Amidohydrolase"/>
    <property type="match status" value="1"/>
</dbReference>
<dbReference type="Gene3D" id="2.30.40.10">
    <property type="entry name" value="Urease, subunit C, domain 1"/>
    <property type="match status" value="1"/>
</dbReference>
<organism evidence="3 4">
    <name type="scientific">Aliikangiella coralliicola</name>
    <dbReference type="NCBI Taxonomy" id="2592383"/>
    <lineage>
        <taxon>Bacteria</taxon>
        <taxon>Pseudomonadati</taxon>
        <taxon>Pseudomonadota</taxon>
        <taxon>Gammaproteobacteria</taxon>
        <taxon>Oceanospirillales</taxon>
        <taxon>Pleioneaceae</taxon>
        <taxon>Aliikangiella</taxon>
    </lineage>
</organism>
<reference evidence="3 4" key="1">
    <citation type="submission" date="2019-07" db="EMBL/GenBank/DDBJ databases">
        <title>Draft genome for Aliikangiella sp. M105.</title>
        <authorList>
            <person name="Wang G."/>
        </authorList>
    </citation>
    <scope>NUCLEOTIDE SEQUENCE [LARGE SCALE GENOMIC DNA]</scope>
    <source>
        <strain evidence="3 4">M105</strain>
    </source>
</reference>
<dbReference type="SUPFAM" id="SSF51556">
    <property type="entry name" value="Metallo-dependent hydrolases"/>
    <property type="match status" value="1"/>
</dbReference>
<comment type="caution">
    <text evidence="3">The sequence shown here is derived from an EMBL/GenBank/DDBJ whole genome shotgun (WGS) entry which is preliminary data.</text>
</comment>
<dbReference type="Gene3D" id="3.40.50.10910">
    <property type="entry name" value="Amidohydrolase"/>
    <property type="match status" value="1"/>
</dbReference>
<dbReference type="PANTHER" id="PTHR43135:SF3">
    <property type="entry name" value="ALPHA-D-RIBOSE 1-METHYLPHOSPHONATE 5-TRIPHOSPHATE DIPHOSPHATASE"/>
    <property type="match status" value="1"/>
</dbReference>
<protein>
    <submittedName>
        <fullName evidence="3">Amidohydrolase family protein</fullName>
    </submittedName>
</protein>
<keyword evidence="1" id="KW-0732">Signal</keyword>
<dbReference type="PANTHER" id="PTHR43135">
    <property type="entry name" value="ALPHA-D-RIBOSE 1-METHYLPHOSPHONATE 5-TRIPHOSPHATE DIPHOSPHATASE"/>
    <property type="match status" value="1"/>
</dbReference>
<feature type="chain" id="PRO_5022111685" evidence="1">
    <location>
        <begin position="22"/>
        <end position="465"/>
    </location>
</feature>
<keyword evidence="4" id="KW-1185">Reference proteome</keyword>
<proteinExistence type="predicted"/>
<dbReference type="Gene3D" id="1.20.58.520">
    <property type="entry name" value="Amidohydrolase"/>
    <property type="match status" value="1"/>
</dbReference>
<dbReference type="InterPro" id="IPR032466">
    <property type="entry name" value="Metal_Hydrolase"/>
</dbReference>
<dbReference type="SUPFAM" id="SSF51338">
    <property type="entry name" value="Composite domain of metallo-dependent hydrolases"/>
    <property type="match status" value="1"/>
</dbReference>
<dbReference type="OrthoDB" id="9782972at2"/>